<dbReference type="RefSeq" id="WP_057940799.1">
    <property type="nucleotide sequence ID" value="NZ_ACJX03000001.1"/>
</dbReference>
<dbReference type="InterPro" id="IPR050090">
    <property type="entry name" value="Tyrosine_recombinase_XerCD"/>
</dbReference>
<dbReference type="GO" id="GO:0006313">
    <property type="term" value="P:DNA transposition"/>
    <property type="evidence" value="ECO:0007669"/>
    <property type="project" value="UniProtKB-UniRule"/>
</dbReference>
<keyword evidence="5 9" id="KW-0229">DNA integration</keyword>
<dbReference type="Gene3D" id="1.10.150.130">
    <property type="match status" value="1"/>
</dbReference>
<comment type="similarity">
    <text evidence="9">Belongs to the 'phage' integrase family. XerC subfamily.</text>
</comment>
<dbReference type="InterPro" id="IPR004107">
    <property type="entry name" value="Integrase_SAM-like_N"/>
</dbReference>
<comment type="subcellular location">
    <subcellularLocation>
        <location evidence="1 9">Cytoplasm</location>
    </subcellularLocation>
</comment>
<feature type="active site" evidence="9">
    <location>
        <position position="240"/>
    </location>
</feature>
<dbReference type="PANTHER" id="PTHR30349:SF41">
    <property type="entry name" value="INTEGRASE_RECOMBINASE PROTEIN MJ0367-RELATED"/>
    <property type="match status" value="1"/>
</dbReference>
<dbReference type="InterPro" id="IPR023009">
    <property type="entry name" value="Tyrosine_recombinase_XerC/XerD"/>
</dbReference>
<sequence length="297" mass="33616">MSENISSSVDAFLEYLKYASGRTDNTVINYAVDLSQFVDYVISQGVEEVEKIEQAHIRAFLRELAAYGYSKSSVLRKLSSLRSWTNFLLQSGKLTSDPTKGVRGPKEPKRLPRALAYEDVRMMLENGPNGEFEMRDRAILELLYGCGLRVAELVALDWEDVDIEERWLRVKGKGEKERLVPMGRHAQKALREWQVFLGKLSGPLFPGDGCERIAVRTVHRVVSRSAKRVGLAGVSPHMLRHSFATHMLEGGASLRVLQELLGHQSLVTTQRYLKISYEQLKKSYINAHPRGRGEKDV</sequence>
<dbReference type="Gene3D" id="1.10.443.10">
    <property type="entry name" value="Intergrase catalytic core"/>
    <property type="match status" value="1"/>
</dbReference>
<feature type="active site" evidence="9">
    <location>
        <position position="237"/>
    </location>
</feature>
<name>A0A0T5XB51_9BACT</name>
<comment type="function">
    <text evidence="9">Site-specific tyrosine recombinase, which acts by catalyzing the cutting and rejoining of the recombining DNA molecules. The XerC-XerD complex is essential to convert dimers of the bacterial chromosome into monomers to permit their segregation at cell division. It also contributes to the segregational stability of plasmids.</text>
</comment>
<evidence type="ECO:0000256" key="9">
    <source>
        <dbReference type="HAMAP-Rule" id="MF_01808"/>
    </source>
</evidence>
<evidence type="ECO:0000313" key="12">
    <source>
        <dbReference type="EMBL" id="KRT35596.1"/>
    </source>
</evidence>
<dbReference type="Pfam" id="PF00589">
    <property type="entry name" value="Phage_integrase"/>
    <property type="match status" value="1"/>
</dbReference>
<dbReference type="InterPro" id="IPR011010">
    <property type="entry name" value="DNA_brk_join_enz"/>
</dbReference>
<keyword evidence="3 9" id="KW-0132">Cell division</keyword>
<dbReference type="eggNOG" id="COG4974">
    <property type="taxonomic scope" value="Bacteria"/>
</dbReference>
<keyword evidence="4 9" id="KW-0159">Chromosome partition</keyword>
<evidence type="ECO:0000256" key="4">
    <source>
        <dbReference type="ARBA" id="ARBA00022829"/>
    </source>
</evidence>
<evidence type="ECO:0000313" key="13">
    <source>
        <dbReference type="Proteomes" id="UP000005273"/>
    </source>
</evidence>
<evidence type="ECO:0000259" key="11">
    <source>
        <dbReference type="PROSITE" id="PS51900"/>
    </source>
</evidence>
<keyword evidence="6 9" id="KW-0238">DNA-binding</keyword>
<dbReference type="AlphaFoldDB" id="A0A0T5XB51"/>
<proteinExistence type="inferred from homology"/>
<dbReference type="EMBL" id="ACJX03000001">
    <property type="protein sequence ID" value="KRT35596.1"/>
    <property type="molecule type" value="Genomic_DNA"/>
</dbReference>
<dbReference type="PROSITE" id="PS51900">
    <property type="entry name" value="CB"/>
    <property type="match status" value="1"/>
</dbReference>
<comment type="caution">
    <text evidence="12">The sequence shown here is derived from an EMBL/GenBank/DDBJ whole genome shotgun (WGS) entry which is preliminary data.</text>
</comment>
<dbReference type="SUPFAM" id="SSF56349">
    <property type="entry name" value="DNA breaking-rejoining enzymes"/>
    <property type="match status" value="1"/>
</dbReference>
<dbReference type="GO" id="GO:0007059">
    <property type="term" value="P:chromosome segregation"/>
    <property type="evidence" value="ECO:0007669"/>
    <property type="project" value="UniProtKB-UniRule"/>
</dbReference>
<keyword evidence="7 9" id="KW-0233">DNA recombination</keyword>
<evidence type="ECO:0000259" key="10">
    <source>
        <dbReference type="PROSITE" id="PS51898"/>
    </source>
</evidence>
<protein>
    <recommendedName>
        <fullName evidence="9">Tyrosine recombinase XerC</fullName>
    </recommendedName>
</protein>
<dbReference type="GO" id="GO:0051301">
    <property type="term" value="P:cell division"/>
    <property type="evidence" value="ECO:0007669"/>
    <property type="project" value="UniProtKB-KW"/>
</dbReference>
<evidence type="ECO:0000256" key="8">
    <source>
        <dbReference type="ARBA" id="ARBA00023306"/>
    </source>
</evidence>
<dbReference type="GO" id="GO:0005737">
    <property type="term" value="C:cytoplasm"/>
    <property type="evidence" value="ECO:0007669"/>
    <property type="project" value="UniProtKB-SubCell"/>
</dbReference>
<gene>
    <name evidence="9" type="primary">xerC</name>
    <name evidence="12" type="ORF">HMPREF1705_02832</name>
</gene>
<feature type="active site" evidence="9">
    <location>
        <position position="149"/>
    </location>
</feature>
<dbReference type="Proteomes" id="UP000005273">
    <property type="component" value="Unassembled WGS sequence"/>
</dbReference>
<evidence type="ECO:0000256" key="7">
    <source>
        <dbReference type="ARBA" id="ARBA00023172"/>
    </source>
</evidence>
<dbReference type="CDD" id="cd00798">
    <property type="entry name" value="INT_XerDC_C"/>
    <property type="match status" value="1"/>
</dbReference>
<dbReference type="InterPro" id="IPR010998">
    <property type="entry name" value="Integrase_recombinase_N"/>
</dbReference>
<dbReference type="PANTHER" id="PTHR30349">
    <property type="entry name" value="PHAGE INTEGRASE-RELATED"/>
    <property type="match status" value="1"/>
</dbReference>
<feature type="active site" evidence="9">
    <location>
        <position position="263"/>
    </location>
</feature>
<dbReference type="InterPro" id="IPR044068">
    <property type="entry name" value="CB"/>
</dbReference>
<dbReference type="InterPro" id="IPR002104">
    <property type="entry name" value="Integrase_catalytic"/>
</dbReference>
<dbReference type="GO" id="GO:0003677">
    <property type="term" value="F:DNA binding"/>
    <property type="evidence" value="ECO:0007669"/>
    <property type="project" value="UniProtKB-UniRule"/>
</dbReference>
<feature type="active site" evidence="9">
    <location>
        <position position="173"/>
    </location>
</feature>
<dbReference type="InterPro" id="IPR013762">
    <property type="entry name" value="Integrase-like_cat_sf"/>
</dbReference>
<evidence type="ECO:0000256" key="2">
    <source>
        <dbReference type="ARBA" id="ARBA00022490"/>
    </source>
</evidence>
<keyword evidence="8 9" id="KW-0131">Cell cycle</keyword>
<feature type="active site" description="O-(3'-phospho-DNA)-tyrosine intermediate" evidence="9">
    <location>
        <position position="272"/>
    </location>
</feature>
<feature type="domain" description="Core-binding (CB)" evidence="11">
    <location>
        <begin position="3"/>
        <end position="89"/>
    </location>
</feature>
<evidence type="ECO:0000256" key="3">
    <source>
        <dbReference type="ARBA" id="ARBA00022618"/>
    </source>
</evidence>
<dbReference type="OrthoDB" id="9801717at2"/>
<evidence type="ECO:0000256" key="1">
    <source>
        <dbReference type="ARBA" id="ARBA00004496"/>
    </source>
</evidence>
<evidence type="ECO:0000256" key="6">
    <source>
        <dbReference type="ARBA" id="ARBA00023125"/>
    </source>
</evidence>
<dbReference type="Pfam" id="PF02899">
    <property type="entry name" value="Phage_int_SAM_1"/>
    <property type="match status" value="1"/>
</dbReference>
<evidence type="ECO:0000256" key="5">
    <source>
        <dbReference type="ARBA" id="ARBA00022908"/>
    </source>
</evidence>
<dbReference type="STRING" id="592015.HMPREF1705_02832"/>
<reference evidence="13" key="1">
    <citation type="submission" date="2012-09" db="EMBL/GenBank/DDBJ databases">
        <authorList>
            <person name="Weinstock G."/>
            <person name="Sodergren E."/>
            <person name="Clifton S."/>
            <person name="Fulton L."/>
            <person name="Fulton B."/>
            <person name="Courtney L."/>
            <person name="Fronick C."/>
            <person name="Harrison M."/>
            <person name="Strong C."/>
            <person name="Farmer C."/>
            <person name="Delehaunty K."/>
            <person name="Markovic C."/>
            <person name="Hall O."/>
            <person name="Minx P."/>
            <person name="Tomlinson C."/>
            <person name="Mitreva M."/>
            <person name="Nelson J."/>
            <person name="Hou S."/>
            <person name="Wollam A."/>
            <person name="Pepin K.H."/>
            <person name="Johnson M."/>
            <person name="Bhonagiri V."/>
            <person name="Nash W.E."/>
            <person name="Suruliraj S."/>
            <person name="Warren W."/>
            <person name="Chinwalla A."/>
            <person name="Mardis E.R."/>
            <person name="Wilson R.K."/>
        </authorList>
    </citation>
    <scope>NUCLEOTIDE SEQUENCE [LARGE SCALE GENOMIC DNA]</scope>
    <source>
        <strain evidence="13">OS1</strain>
    </source>
</reference>
<accession>A0A0T5XB51</accession>
<organism evidence="12 13">
    <name type="scientific">Acetomicrobium hydrogeniformans ATCC BAA-1850</name>
    <dbReference type="NCBI Taxonomy" id="592015"/>
    <lineage>
        <taxon>Bacteria</taxon>
        <taxon>Thermotogati</taxon>
        <taxon>Synergistota</taxon>
        <taxon>Synergistia</taxon>
        <taxon>Synergistales</taxon>
        <taxon>Acetomicrobiaceae</taxon>
        <taxon>Acetomicrobium</taxon>
    </lineage>
</organism>
<dbReference type="HAMAP" id="MF_01808">
    <property type="entry name" value="Recomb_XerC_XerD"/>
    <property type="match status" value="1"/>
</dbReference>
<keyword evidence="13" id="KW-1185">Reference proteome</keyword>
<dbReference type="PROSITE" id="PS51898">
    <property type="entry name" value="TYR_RECOMBINASE"/>
    <property type="match status" value="1"/>
</dbReference>
<keyword evidence="2 9" id="KW-0963">Cytoplasm</keyword>
<comment type="subunit">
    <text evidence="9">Forms a cyclic heterotetrameric complex composed of two molecules of XerC and two molecules of XerD.</text>
</comment>
<feature type="domain" description="Tyr recombinase" evidence="10">
    <location>
        <begin position="110"/>
        <end position="285"/>
    </location>
</feature>
<dbReference type="GO" id="GO:0009037">
    <property type="term" value="F:tyrosine-based site-specific recombinase activity"/>
    <property type="evidence" value="ECO:0007669"/>
    <property type="project" value="UniProtKB-UniRule"/>
</dbReference>